<evidence type="ECO:0000313" key="1">
    <source>
        <dbReference type="EMBL" id="MBL1076352.1"/>
    </source>
</evidence>
<reference evidence="1 2" key="1">
    <citation type="submission" date="2021-01" db="EMBL/GenBank/DDBJ databases">
        <title>WGS of actinomycetes isolated from Thailand.</title>
        <authorList>
            <person name="Thawai C."/>
        </authorList>
    </citation>
    <scope>NUCLEOTIDE SEQUENCE [LARGE SCALE GENOMIC DNA]</scope>
    <source>
        <strain evidence="1 2">LPG 2</strain>
    </source>
</reference>
<comment type="caution">
    <text evidence="1">The sequence shown here is derived from an EMBL/GenBank/DDBJ whole genome shotgun (WGS) entry which is preliminary data.</text>
</comment>
<dbReference type="RefSeq" id="WP_201948874.1">
    <property type="nucleotide sequence ID" value="NZ_JAERRJ010000006.1"/>
</dbReference>
<gene>
    <name evidence="1" type="ORF">JK358_18295</name>
</gene>
<accession>A0ABS1M6S9</accession>
<keyword evidence="2" id="KW-1185">Reference proteome</keyword>
<dbReference type="Proteomes" id="UP000602198">
    <property type="component" value="Unassembled WGS sequence"/>
</dbReference>
<dbReference type="EMBL" id="JAERRJ010000006">
    <property type="protein sequence ID" value="MBL1076352.1"/>
    <property type="molecule type" value="Genomic_DNA"/>
</dbReference>
<organism evidence="1 2">
    <name type="scientific">Nocardia acididurans</name>
    <dbReference type="NCBI Taxonomy" id="2802282"/>
    <lineage>
        <taxon>Bacteria</taxon>
        <taxon>Bacillati</taxon>
        <taxon>Actinomycetota</taxon>
        <taxon>Actinomycetes</taxon>
        <taxon>Mycobacteriales</taxon>
        <taxon>Nocardiaceae</taxon>
        <taxon>Nocardia</taxon>
    </lineage>
</organism>
<protein>
    <submittedName>
        <fullName evidence="1">Uncharacterized protein</fullName>
    </submittedName>
</protein>
<evidence type="ECO:0000313" key="2">
    <source>
        <dbReference type="Proteomes" id="UP000602198"/>
    </source>
</evidence>
<proteinExistence type="predicted"/>
<name>A0ABS1M6S9_9NOCA</name>
<sequence>MLSIANTINRTDAFASAGDLAFTPALSMLSASRGILATQGIRVSSQSERCSDLGVQVFATKAQAPKHIVIQQDKPKGGWHPAVAYAATGTVAVDMEAGINPAAVLAARLRPTTHPATVIRSRHRSRLR</sequence>